<feature type="repeat" description="PPR" evidence="2">
    <location>
        <begin position="104"/>
        <end position="139"/>
    </location>
</feature>
<proteinExistence type="predicted"/>
<feature type="repeat" description="PPR" evidence="2">
    <location>
        <begin position="283"/>
        <end position="317"/>
    </location>
</feature>
<evidence type="ECO:0000313" key="3">
    <source>
        <dbReference type="EMBL" id="KAK6936714.1"/>
    </source>
</evidence>
<organism evidence="3 4">
    <name type="scientific">Dillenia turbinata</name>
    <dbReference type="NCBI Taxonomy" id="194707"/>
    <lineage>
        <taxon>Eukaryota</taxon>
        <taxon>Viridiplantae</taxon>
        <taxon>Streptophyta</taxon>
        <taxon>Embryophyta</taxon>
        <taxon>Tracheophyta</taxon>
        <taxon>Spermatophyta</taxon>
        <taxon>Magnoliopsida</taxon>
        <taxon>eudicotyledons</taxon>
        <taxon>Gunneridae</taxon>
        <taxon>Pentapetalae</taxon>
        <taxon>Dilleniales</taxon>
        <taxon>Dilleniaceae</taxon>
        <taxon>Dillenia</taxon>
    </lineage>
</organism>
<dbReference type="Proteomes" id="UP001370490">
    <property type="component" value="Unassembled WGS sequence"/>
</dbReference>
<gene>
    <name evidence="3" type="ORF">RJ641_033744</name>
</gene>
<sequence length="401" mass="44814">MPTRTVVSWNTMISGYSRWGLFEKALSLVSDMHCSFMMLNESTFSTVLSVSAKVKSLWHGKQVHCLVLKSGSENFEFVGSALLYFYCDTMGDAMDVLKGMARCGVVTWTVLIPGYSKREDGLEKVLELFRLMRGEGDGVIPNEYTLDCVIRVCGRLRDLGRGSGVHAFSIKLGFKCDILVGSALVEFYCNCEEVDEARRFYDGIVDPSLNASVSLIGGPWIGLTGEIDTALRFFEEIKSKRNPVTWNSMISAYIQNDQHEEAFKLYISMHRTSVKRTSISTPNVAAWTALINGYAHHDLGLEAILLFEQILKEGVKPNGATFVGLLPACSHVGMAEYLIMEMSIEADAVVWMPCSMPVGFGWTWTWVKGLLGRCRIYILSISLRMLSCSTCMQGWRNGLRR</sequence>
<comment type="caution">
    <text evidence="3">The sequence shown here is derived from an EMBL/GenBank/DDBJ whole genome shotgun (WGS) entry which is preliminary data.</text>
</comment>
<reference evidence="3 4" key="1">
    <citation type="submission" date="2023-12" db="EMBL/GenBank/DDBJ databases">
        <title>A high-quality genome assembly for Dillenia turbinata (Dilleniales).</title>
        <authorList>
            <person name="Chanderbali A."/>
        </authorList>
    </citation>
    <scope>NUCLEOTIDE SEQUENCE [LARGE SCALE GENOMIC DNA]</scope>
    <source>
        <strain evidence="3">LSX21</strain>
        <tissue evidence="3">Leaf</tissue>
    </source>
</reference>
<dbReference type="InterPro" id="IPR002885">
    <property type="entry name" value="PPR_rpt"/>
</dbReference>
<dbReference type="NCBIfam" id="TIGR00756">
    <property type="entry name" value="PPR"/>
    <property type="match status" value="3"/>
</dbReference>
<dbReference type="Pfam" id="PF13041">
    <property type="entry name" value="PPR_2"/>
    <property type="match status" value="3"/>
</dbReference>
<keyword evidence="4" id="KW-1185">Reference proteome</keyword>
<dbReference type="PANTHER" id="PTHR47926:SF533">
    <property type="entry name" value="DYW DOMAIN-CONTAINING PROTEIN"/>
    <property type="match status" value="1"/>
</dbReference>
<feature type="repeat" description="PPR" evidence="2">
    <location>
        <begin position="242"/>
        <end position="276"/>
    </location>
</feature>
<dbReference type="Pfam" id="PF01535">
    <property type="entry name" value="PPR"/>
    <property type="match status" value="1"/>
</dbReference>
<evidence type="ECO:0000256" key="1">
    <source>
        <dbReference type="ARBA" id="ARBA00022737"/>
    </source>
</evidence>
<name>A0AAN8VMW8_9MAGN</name>
<keyword evidence="1" id="KW-0677">Repeat</keyword>
<evidence type="ECO:0000256" key="2">
    <source>
        <dbReference type="PROSITE-ProRule" id="PRU00708"/>
    </source>
</evidence>
<dbReference type="Gene3D" id="1.25.40.10">
    <property type="entry name" value="Tetratricopeptide repeat domain"/>
    <property type="match status" value="3"/>
</dbReference>
<accession>A0AAN8VMW8</accession>
<dbReference type="EMBL" id="JBAMMX010000007">
    <property type="protein sequence ID" value="KAK6936714.1"/>
    <property type="molecule type" value="Genomic_DNA"/>
</dbReference>
<protein>
    <submittedName>
        <fullName evidence="3">Pentatricopeptide repeat</fullName>
    </submittedName>
</protein>
<dbReference type="InterPro" id="IPR011990">
    <property type="entry name" value="TPR-like_helical_dom_sf"/>
</dbReference>
<dbReference type="PROSITE" id="PS51375">
    <property type="entry name" value="PPR"/>
    <property type="match status" value="4"/>
</dbReference>
<dbReference type="PANTHER" id="PTHR47926">
    <property type="entry name" value="PENTATRICOPEPTIDE REPEAT-CONTAINING PROTEIN"/>
    <property type="match status" value="1"/>
</dbReference>
<dbReference type="GO" id="GO:0003723">
    <property type="term" value="F:RNA binding"/>
    <property type="evidence" value="ECO:0007669"/>
    <property type="project" value="InterPro"/>
</dbReference>
<evidence type="ECO:0000313" key="4">
    <source>
        <dbReference type="Proteomes" id="UP001370490"/>
    </source>
</evidence>
<dbReference type="InterPro" id="IPR046960">
    <property type="entry name" value="PPR_At4g14850-like_plant"/>
</dbReference>
<dbReference type="GO" id="GO:0009451">
    <property type="term" value="P:RNA modification"/>
    <property type="evidence" value="ECO:0007669"/>
    <property type="project" value="InterPro"/>
</dbReference>
<dbReference type="AlphaFoldDB" id="A0AAN8VMW8"/>
<feature type="repeat" description="PPR" evidence="2">
    <location>
        <begin position="5"/>
        <end position="35"/>
    </location>
</feature>